<protein>
    <recommendedName>
        <fullName evidence="2">Prolyl 4-hydroxylase N-terminal domain-containing protein</fullName>
    </recommendedName>
</protein>
<keyword evidence="4" id="KW-1185">Reference proteome</keyword>
<dbReference type="InterPro" id="IPR011990">
    <property type="entry name" value="TPR-like_helical_dom_sf"/>
</dbReference>
<feature type="non-terminal residue" evidence="3">
    <location>
        <position position="1"/>
    </location>
</feature>
<dbReference type="EMBL" id="RQTK01000305">
    <property type="protein sequence ID" value="RUS82072.1"/>
    <property type="molecule type" value="Genomic_DNA"/>
</dbReference>
<keyword evidence="1" id="KW-0472">Membrane</keyword>
<dbReference type="Gene3D" id="1.25.40.10">
    <property type="entry name" value="Tetratricopeptide repeat domain"/>
    <property type="match status" value="1"/>
</dbReference>
<keyword evidence="1" id="KW-1133">Transmembrane helix</keyword>
<sequence>IIIIKIIIIIIVIIIIIIVLSVASAEIFTSSLKVERLVRDERAVLDGLKQYIDQQYDRLKDLSSFYTNRLKELNLQERPDMPAPQVLEHPNAVYQAIKRFSSDYAQALGENLESFRLSVTTAGVPFEADAGDVSGAALSLLRLQSVYRLKPSDMAEGDYLGFKGPPLSPVDTYEIGQLAFSESRLNASLEWLNTTLTLLSRLPPQSENIPSPANVKALMGRVYLYGGRDHIAQSLYDEVKFSDPTGGDTIELGKELLERPRALPPKQQDYFHNLSRLCSLENRIHVPDPSHPSMVCRYRPALLPYYRFKEEIISERPFASVIYNFTSDAETETFKDRVKN</sequence>
<organism evidence="3 4">
    <name type="scientific">Elysia chlorotica</name>
    <name type="common">Eastern emerald elysia</name>
    <name type="synonym">Sea slug</name>
    <dbReference type="NCBI Taxonomy" id="188477"/>
    <lineage>
        <taxon>Eukaryota</taxon>
        <taxon>Metazoa</taxon>
        <taxon>Spiralia</taxon>
        <taxon>Lophotrochozoa</taxon>
        <taxon>Mollusca</taxon>
        <taxon>Gastropoda</taxon>
        <taxon>Heterobranchia</taxon>
        <taxon>Euthyneura</taxon>
        <taxon>Panpulmonata</taxon>
        <taxon>Sacoglossa</taxon>
        <taxon>Placobranchoidea</taxon>
        <taxon>Plakobranchidae</taxon>
        <taxon>Elysia</taxon>
    </lineage>
</organism>
<accession>A0A433TKH9</accession>
<comment type="caution">
    <text evidence="3">The sequence shown here is derived from an EMBL/GenBank/DDBJ whole genome shotgun (WGS) entry which is preliminary data.</text>
</comment>
<dbReference type="Gene3D" id="6.10.140.1460">
    <property type="match status" value="1"/>
</dbReference>
<evidence type="ECO:0000313" key="3">
    <source>
        <dbReference type="EMBL" id="RUS82072.1"/>
    </source>
</evidence>
<dbReference type="GO" id="GO:0004656">
    <property type="term" value="F:procollagen-proline 4-dioxygenase activity"/>
    <property type="evidence" value="ECO:0007669"/>
    <property type="project" value="InterPro"/>
</dbReference>
<name>A0A433TKH9_ELYCH</name>
<keyword evidence="1" id="KW-0812">Transmembrane</keyword>
<evidence type="ECO:0000256" key="1">
    <source>
        <dbReference type="SAM" id="Phobius"/>
    </source>
</evidence>
<reference evidence="3 4" key="1">
    <citation type="submission" date="2019-01" db="EMBL/GenBank/DDBJ databases">
        <title>A draft genome assembly of the solar-powered sea slug Elysia chlorotica.</title>
        <authorList>
            <person name="Cai H."/>
            <person name="Li Q."/>
            <person name="Fang X."/>
            <person name="Li J."/>
            <person name="Curtis N.E."/>
            <person name="Altenburger A."/>
            <person name="Shibata T."/>
            <person name="Feng M."/>
            <person name="Maeda T."/>
            <person name="Schwartz J.A."/>
            <person name="Shigenobu S."/>
            <person name="Lundholm N."/>
            <person name="Nishiyama T."/>
            <person name="Yang H."/>
            <person name="Hasebe M."/>
            <person name="Li S."/>
            <person name="Pierce S.K."/>
            <person name="Wang J."/>
        </authorList>
    </citation>
    <scope>NUCLEOTIDE SEQUENCE [LARGE SCALE GENOMIC DNA]</scope>
    <source>
        <strain evidence="3">EC2010</strain>
        <tissue evidence="3">Whole organism of an adult</tissue>
    </source>
</reference>
<dbReference type="Pfam" id="PF08336">
    <property type="entry name" value="P4Ha_N"/>
    <property type="match status" value="1"/>
</dbReference>
<gene>
    <name evidence="3" type="ORF">EGW08_010180</name>
</gene>
<evidence type="ECO:0000259" key="2">
    <source>
        <dbReference type="Pfam" id="PF08336"/>
    </source>
</evidence>
<dbReference type="AlphaFoldDB" id="A0A433TKH9"/>
<dbReference type="InterPro" id="IPR013547">
    <property type="entry name" value="P4H_N"/>
</dbReference>
<evidence type="ECO:0000313" key="4">
    <source>
        <dbReference type="Proteomes" id="UP000271974"/>
    </source>
</evidence>
<dbReference type="GO" id="GO:0005783">
    <property type="term" value="C:endoplasmic reticulum"/>
    <property type="evidence" value="ECO:0007669"/>
    <property type="project" value="InterPro"/>
</dbReference>
<dbReference type="Proteomes" id="UP000271974">
    <property type="component" value="Unassembled WGS sequence"/>
</dbReference>
<feature type="domain" description="Prolyl 4-hydroxylase N-terminal" evidence="2">
    <location>
        <begin position="33"/>
        <end position="159"/>
    </location>
</feature>
<feature type="transmembrane region" description="Helical" evidence="1">
    <location>
        <begin position="6"/>
        <end position="29"/>
    </location>
</feature>
<dbReference type="OrthoDB" id="420380at2759"/>
<feature type="non-terminal residue" evidence="3">
    <location>
        <position position="340"/>
    </location>
</feature>
<proteinExistence type="predicted"/>
<dbReference type="STRING" id="188477.A0A433TKH9"/>